<dbReference type="OMA" id="KWRHWED"/>
<protein>
    <recommendedName>
        <fullName evidence="4">DUF4515 domain-containing protein</fullName>
    </recommendedName>
</protein>
<evidence type="ECO:0000313" key="6">
    <source>
        <dbReference type="Proteomes" id="UP000001811"/>
    </source>
</evidence>
<gene>
    <name evidence="5" type="primary">CCDC121</name>
</gene>
<evidence type="ECO:0000256" key="3">
    <source>
        <dbReference type="SAM" id="MobiDB-lite"/>
    </source>
</evidence>
<dbReference type="Bgee" id="ENSOCUG00000013631">
    <property type="expression patterns" value="Expressed in testis and 15 other cell types or tissues"/>
</dbReference>
<dbReference type="GeneID" id="100349732"/>
<dbReference type="PANTHER" id="PTHR14845">
    <property type="entry name" value="COILED-COIL DOMAIN-CONTAINING 166"/>
    <property type="match status" value="1"/>
</dbReference>
<dbReference type="InParanoid" id="G1TXG4"/>
<dbReference type="EMBL" id="AAGW02005701">
    <property type="status" value="NOT_ANNOTATED_CDS"/>
    <property type="molecule type" value="Genomic_DNA"/>
</dbReference>
<dbReference type="PaxDb" id="9986-ENSOCUP00000021766"/>
<dbReference type="Ensembl" id="ENSOCUT00000013626.3">
    <property type="protein sequence ID" value="ENSOCUP00000021766.2"/>
    <property type="gene ID" value="ENSOCUG00000013631.3"/>
</dbReference>
<proteinExistence type="predicted"/>
<dbReference type="AlphaFoldDB" id="G1TXG4"/>
<feature type="coiled-coil region" evidence="2">
    <location>
        <begin position="258"/>
        <end position="292"/>
    </location>
</feature>
<keyword evidence="1 2" id="KW-0175">Coiled coil</keyword>
<evidence type="ECO:0000313" key="5">
    <source>
        <dbReference type="Ensembl" id="ENSOCUP00000021766.2"/>
    </source>
</evidence>
<dbReference type="FunCoup" id="G1TXG4">
    <property type="interactions" value="1"/>
</dbReference>
<reference evidence="5" key="2">
    <citation type="submission" date="2025-08" db="UniProtKB">
        <authorList>
            <consortium name="Ensembl"/>
        </authorList>
    </citation>
    <scope>IDENTIFICATION</scope>
    <source>
        <strain evidence="5">Thorbecke</strain>
    </source>
</reference>
<evidence type="ECO:0000259" key="4">
    <source>
        <dbReference type="Pfam" id="PF14988"/>
    </source>
</evidence>
<accession>G1TXG4</accession>
<feature type="domain" description="DUF4515" evidence="4">
    <location>
        <begin position="186"/>
        <end position="387"/>
    </location>
</feature>
<evidence type="ECO:0000256" key="1">
    <source>
        <dbReference type="ARBA" id="ARBA00023054"/>
    </source>
</evidence>
<dbReference type="Pfam" id="PF14988">
    <property type="entry name" value="DUF4515"/>
    <property type="match status" value="1"/>
</dbReference>
<dbReference type="InterPro" id="IPR032777">
    <property type="entry name" value="DUF4515"/>
</dbReference>
<dbReference type="CTD" id="79635"/>
<dbReference type="STRING" id="9986.ENSOCUP00000021766"/>
<keyword evidence="6" id="KW-1185">Reference proteome</keyword>
<dbReference type="PANTHER" id="PTHR14845:SF3">
    <property type="entry name" value="COILED-COIL DOMAIN CONTAINING 121, RETROGENE 1"/>
    <property type="match status" value="1"/>
</dbReference>
<name>G1TXG4_RABIT</name>
<dbReference type="GeneTree" id="ENSGT00940000163171"/>
<sequence length="425" mass="49005">MGSQGPNPHHTKKRGVRLILGSQRARTQDAGLPPARACLAPEEIKQLRAGLTGAGAKWDAWGCWAARRPVEPQTEQLQDLSAFTTPDVSARSSATTLRELRSYRCQQLDSRSKFAEGPRSSPPSYLSLINNLLQPQKLTSAEMRIRRRMAKVRELDTQIKAARAQQQLLLEDTRQLHEEELHFQAENRFFLEYLTKKTEELAKEPVKLWTEYIQESREIKRGRQKLAARYAKKSAVLKAELMQKKKIQADLKQQLQDLRDISLLKEKQDIQIQKLQEEKNKIEAQIAAEKHAQFLKEKALLEEQLNEPDVRHLGKQERRALREKTQALRSAAKQAEVKFCHGIQAENQRLRKECWQLMRQSQKLEATQSQLRSQKQQLEQEQWLVQSMLRGRQRLQERRHGCPKGQVPQAPPRPPLGAAPTINPP</sequence>
<feature type="compositionally biased region" description="Pro residues" evidence="3">
    <location>
        <begin position="409"/>
        <end position="425"/>
    </location>
</feature>
<feature type="region of interest" description="Disordered" evidence="3">
    <location>
        <begin position="394"/>
        <end position="425"/>
    </location>
</feature>
<dbReference type="KEGG" id="ocu:100349732"/>
<organism evidence="5 6">
    <name type="scientific">Oryctolagus cuniculus</name>
    <name type="common">Rabbit</name>
    <dbReference type="NCBI Taxonomy" id="9986"/>
    <lineage>
        <taxon>Eukaryota</taxon>
        <taxon>Metazoa</taxon>
        <taxon>Chordata</taxon>
        <taxon>Craniata</taxon>
        <taxon>Vertebrata</taxon>
        <taxon>Euteleostomi</taxon>
        <taxon>Mammalia</taxon>
        <taxon>Eutheria</taxon>
        <taxon>Euarchontoglires</taxon>
        <taxon>Glires</taxon>
        <taxon>Lagomorpha</taxon>
        <taxon>Leporidae</taxon>
        <taxon>Oryctolagus</taxon>
    </lineage>
</organism>
<evidence type="ECO:0000256" key="2">
    <source>
        <dbReference type="SAM" id="Coils"/>
    </source>
</evidence>
<feature type="coiled-coil region" evidence="2">
    <location>
        <begin position="318"/>
        <end position="384"/>
    </location>
</feature>
<dbReference type="eggNOG" id="ENOG502RXQ4">
    <property type="taxonomic scope" value="Eukaryota"/>
</dbReference>
<dbReference type="Proteomes" id="UP000001811">
    <property type="component" value="Chromosome 2"/>
</dbReference>
<dbReference type="OrthoDB" id="9625750at2759"/>
<dbReference type="HOGENOM" id="CLU_047789_1_0_1"/>
<reference evidence="5" key="3">
    <citation type="submission" date="2025-09" db="UniProtKB">
        <authorList>
            <consortium name="Ensembl"/>
        </authorList>
    </citation>
    <scope>IDENTIFICATION</scope>
    <source>
        <strain evidence="5">Thorbecke</strain>
    </source>
</reference>
<reference evidence="5 6" key="1">
    <citation type="journal article" date="2011" name="Nature">
        <title>A high-resolution map of human evolutionary constraint using 29 mammals.</title>
        <authorList>
            <person name="Lindblad-Toh K."/>
            <person name="Garber M."/>
            <person name="Zuk O."/>
            <person name="Lin M.F."/>
            <person name="Parker B.J."/>
            <person name="Washietl S."/>
            <person name="Kheradpour P."/>
            <person name="Ernst J."/>
            <person name="Jordan G."/>
            <person name="Mauceli E."/>
            <person name="Ward L.D."/>
            <person name="Lowe C.B."/>
            <person name="Holloway A.K."/>
            <person name="Clamp M."/>
            <person name="Gnerre S."/>
            <person name="Alfoldi J."/>
            <person name="Beal K."/>
            <person name="Chang J."/>
            <person name="Clawson H."/>
            <person name="Cuff J."/>
            <person name="Di Palma F."/>
            <person name="Fitzgerald S."/>
            <person name="Flicek P."/>
            <person name="Guttman M."/>
            <person name="Hubisz M.J."/>
            <person name="Jaffe D.B."/>
            <person name="Jungreis I."/>
            <person name="Kent W.J."/>
            <person name="Kostka D."/>
            <person name="Lara M."/>
            <person name="Martins A.L."/>
            <person name="Massingham T."/>
            <person name="Moltke I."/>
            <person name="Raney B.J."/>
            <person name="Rasmussen M.D."/>
            <person name="Robinson J."/>
            <person name="Stark A."/>
            <person name="Vilella A.J."/>
            <person name="Wen J."/>
            <person name="Xie X."/>
            <person name="Zody M.C."/>
            <person name="Baldwin J."/>
            <person name="Bloom T."/>
            <person name="Chin C.W."/>
            <person name="Heiman D."/>
            <person name="Nicol R."/>
            <person name="Nusbaum C."/>
            <person name="Young S."/>
            <person name="Wilkinson J."/>
            <person name="Worley K.C."/>
            <person name="Kovar C.L."/>
            <person name="Muzny D.M."/>
            <person name="Gibbs R.A."/>
            <person name="Cree A."/>
            <person name="Dihn H.H."/>
            <person name="Fowler G."/>
            <person name="Jhangiani S."/>
            <person name="Joshi V."/>
            <person name="Lee S."/>
            <person name="Lewis L.R."/>
            <person name="Nazareth L.V."/>
            <person name="Okwuonu G."/>
            <person name="Santibanez J."/>
            <person name="Warren W.C."/>
            <person name="Mardis E.R."/>
            <person name="Weinstock G.M."/>
            <person name="Wilson R.K."/>
            <person name="Delehaunty K."/>
            <person name="Dooling D."/>
            <person name="Fronik C."/>
            <person name="Fulton L."/>
            <person name="Fulton B."/>
            <person name="Graves T."/>
            <person name="Minx P."/>
            <person name="Sodergren E."/>
            <person name="Birney E."/>
            <person name="Margulies E.H."/>
            <person name="Herrero J."/>
            <person name="Green E.D."/>
            <person name="Haussler D."/>
            <person name="Siepel A."/>
            <person name="Goldman N."/>
            <person name="Pollard K.S."/>
            <person name="Pedersen J.S."/>
            <person name="Lander E.S."/>
            <person name="Kellis M."/>
        </authorList>
    </citation>
    <scope>NUCLEOTIDE SEQUENCE [LARGE SCALE GENOMIC DNA]</scope>
    <source>
        <strain evidence="5 6">Thorbecke inbred</strain>
    </source>
</reference>